<dbReference type="PRINTS" id="PR00248">
    <property type="entry name" value="GPCRMGR"/>
</dbReference>
<keyword evidence="4 7" id="KW-0472">Membrane</keyword>
<feature type="transmembrane region" description="Helical" evidence="7">
    <location>
        <begin position="2573"/>
        <end position="2591"/>
    </location>
</feature>
<feature type="transmembrane region" description="Helical" evidence="7">
    <location>
        <begin position="2612"/>
        <end position="2636"/>
    </location>
</feature>
<dbReference type="STRING" id="6573.A0A210QH49"/>
<feature type="transmembrane region" description="Helical" evidence="7">
    <location>
        <begin position="2729"/>
        <end position="2747"/>
    </location>
</feature>
<evidence type="ECO:0000256" key="8">
    <source>
        <dbReference type="SAM" id="SignalP"/>
    </source>
</evidence>
<reference evidence="10 11" key="1">
    <citation type="journal article" date="2017" name="Nat. Ecol. Evol.">
        <title>Scallop genome provides insights into evolution of bilaterian karyotype and development.</title>
        <authorList>
            <person name="Wang S."/>
            <person name="Zhang J."/>
            <person name="Jiao W."/>
            <person name="Li J."/>
            <person name="Xun X."/>
            <person name="Sun Y."/>
            <person name="Guo X."/>
            <person name="Huan P."/>
            <person name="Dong B."/>
            <person name="Zhang L."/>
            <person name="Hu X."/>
            <person name="Sun X."/>
            <person name="Wang J."/>
            <person name="Zhao C."/>
            <person name="Wang Y."/>
            <person name="Wang D."/>
            <person name="Huang X."/>
            <person name="Wang R."/>
            <person name="Lv J."/>
            <person name="Li Y."/>
            <person name="Zhang Z."/>
            <person name="Liu B."/>
            <person name="Lu W."/>
            <person name="Hui Y."/>
            <person name="Liang J."/>
            <person name="Zhou Z."/>
            <person name="Hou R."/>
            <person name="Li X."/>
            <person name="Liu Y."/>
            <person name="Li H."/>
            <person name="Ning X."/>
            <person name="Lin Y."/>
            <person name="Zhao L."/>
            <person name="Xing Q."/>
            <person name="Dou J."/>
            <person name="Li Y."/>
            <person name="Mao J."/>
            <person name="Guo H."/>
            <person name="Dou H."/>
            <person name="Li T."/>
            <person name="Mu C."/>
            <person name="Jiang W."/>
            <person name="Fu Q."/>
            <person name="Fu X."/>
            <person name="Miao Y."/>
            <person name="Liu J."/>
            <person name="Yu Q."/>
            <person name="Li R."/>
            <person name="Liao H."/>
            <person name="Li X."/>
            <person name="Kong Y."/>
            <person name="Jiang Z."/>
            <person name="Chourrout D."/>
            <person name="Li R."/>
            <person name="Bao Z."/>
        </authorList>
    </citation>
    <scope>NUCLEOTIDE SEQUENCE [LARGE SCALE GENOMIC DNA]</scope>
    <source>
        <strain evidence="10 11">PY_sf001</strain>
    </source>
</reference>
<keyword evidence="8" id="KW-0732">Signal</keyword>
<keyword evidence="11" id="KW-1185">Reference proteome</keyword>
<dbReference type="InterPro" id="IPR028082">
    <property type="entry name" value="Peripla_BP_I"/>
</dbReference>
<feature type="chain" id="PRO_5013030064" evidence="8">
    <location>
        <begin position="20"/>
        <end position="2808"/>
    </location>
</feature>
<dbReference type="PROSITE" id="PS50259">
    <property type="entry name" value="G_PROTEIN_RECEP_F3_4"/>
    <property type="match status" value="1"/>
</dbReference>
<gene>
    <name evidence="10" type="ORF">KP79_PYT16614</name>
</gene>
<dbReference type="PANTHER" id="PTHR24060">
    <property type="entry name" value="METABOTROPIC GLUTAMATE RECEPTOR"/>
    <property type="match status" value="1"/>
</dbReference>
<feature type="domain" description="G-protein coupled receptors family 3 profile" evidence="9">
    <location>
        <begin position="2503"/>
        <end position="2715"/>
    </location>
</feature>
<dbReference type="InterPro" id="IPR050726">
    <property type="entry name" value="mGluR"/>
</dbReference>
<evidence type="ECO:0000256" key="6">
    <source>
        <dbReference type="ARBA" id="ARBA00023180"/>
    </source>
</evidence>
<feature type="transmembrane region" description="Helical" evidence="7">
    <location>
        <begin position="2665"/>
        <end position="2687"/>
    </location>
</feature>
<dbReference type="Pfam" id="PF00003">
    <property type="entry name" value="7tm_3"/>
    <property type="match status" value="1"/>
</dbReference>
<evidence type="ECO:0000256" key="2">
    <source>
        <dbReference type="ARBA" id="ARBA00022692"/>
    </source>
</evidence>
<keyword evidence="5 10" id="KW-0675">Receptor</keyword>
<keyword evidence="3 7" id="KW-1133">Transmembrane helix</keyword>
<organism evidence="10 11">
    <name type="scientific">Mizuhopecten yessoensis</name>
    <name type="common">Japanese scallop</name>
    <name type="synonym">Patinopecten yessoensis</name>
    <dbReference type="NCBI Taxonomy" id="6573"/>
    <lineage>
        <taxon>Eukaryota</taxon>
        <taxon>Metazoa</taxon>
        <taxon>Spiralia</taxon>
        <taxon>Lophotrochozoa</taxon>
        <taxon>Mollusca</taxon>
        <taxon>Bivalvia</taxon>
        <taxon>Autobranchia</taxon>
        <taxon>Pteriomorphia</taxon>
        <taxon>Pectinida</taxon>
        <taxon>Pectinoidea</taxon>
        <taxon>Pectinidae</taxon>
        <taxon>Mizuhopecten</taxon>
    </lineage>
</organism>
<dbReference type="SUPFAM" id="SSF53822">
    <property type="entry name" value="Periplasmic binding protein-like I"/>
    <property type="match status" value="5"/>
</dbReference>
<feature type="transmembrane region" description="Helical" evidence="7">
    <location>
        <begin position="2540"/>
        <end position="2561"/>
    </location>
</feature>
<feature type="transmembrane region" description="Helical" evidence="7">
    <location>
        <begin position="2503"/>
        <end position="2528"/>
    </location>
</feature>
<evidence type="ECO:0000259" key="9">
    <source>
        <dbReference type="PROSITE" id="PS50259"/>
    </source>
</evidence>
<dbReference type="Pfam" id="PF01094">
    <property type="entry name" value="ANF_receptor"/>
    <property type="match status" value="5"/>
</dbReference>
<evidence type="ECO:0000256" key="4">
    <source>
        <dbReference type="ARBA" id="ARBA00023136"/>
    </source>
</evidence>
<keyword evidence="2 7" id="KW-0812">Transmembrane</keyword>
<dbReference type="CDD" id="cd06350">
    <property type="entry name" value="PBP1_GPCR_family_C-like"/>
    <property type="match status" value="1"/>
</dbReference>
<comment type="subcellular location">
    <subcellularLocation>
        <location evidence="1">Membrane</location>
        <topology evidence="1">Multi-pass membrane protein</topology>
    </subcellularLocation>
</comment>
<name>A0A210QH49_MIZYE</name>
<dbReference type="InterPro" id="IPR017978">
    <property type="entry name" value="GPCR_3_C"/>
</dbReference>
<dbReference type="OrthoDB" id="425344at2759"/>
<evidence type="ECO:0000313" key="11">
    <source>
        <dbReference type="Proteomes" id="UP000242188"/>
    </source>
</evidence>
<evidence type="ECO:0000256" key="7">
    <source>
        <dbReference type="SAM" id="Phobius"/>
    </source>
</evidence>
<dbReference type="GO" id="GO:0004930">
    <property type="term" value="F:G protein-coupled receptor activity"/>
    <property type="evidence" value="ECO:0007669"/>
    <property type="project" value="InterPro"/>
</dbReference>
<dbReference type="GO" id="GO:0016020">
    <property type="term" value="C:membrane"/>
    <property type="evidence" value="ECO:0007669"/>
    <property type="project" value="UniProtKB-SubCell"/>
</dbReference>
<proteinExistence type="predicted"/>
<evidence type="ECO:0000313" key="10">
    <source>
        <dbReference type="EMBL" id="OWF48090.1"/>
    </source>
</evidence>
<dbReference type="EMBL" id="NEDP02003723">
    <property type="protein sequence ID" value="OWF48090.1"/>
    <property type="molecule type" value="Genomic_DNA"/>
</dbReference>
<comment type="caution">
    <text evidence="10">The sequence shown here is derived from an EMBL/GenBank/DDBJ whole genome shotgun (WGS) entry which is preliminary data.</text>
</comment>
<dbReference type="InterPro" id="IPR000337">
    <property type="entry name" value="GPCR_3"/>
</dbReference>
<evidence type="ECO:0000256" key="1">
    <source>
        <dbReference type="ARBA" id="ARBA00004141"/>
    </source>
</evidence>
<dbReference type="FunFam" id="3.40.50.2300:FF:000145">
    <property type="entry name" value="Glutamate receptor, metabotropic"/>
    <property type="match status" value="3"/>
</dbReference>
<evidence type="ECO:0000256" key="3">
    <source>
        <dbReference type="ARBA" id="ARBA00022989"/>
    </source>
</evidence>
<sequence length="2808" mass="308449">MSGGQVLCVLVLVVTLTSGQNLERETCDATRREVDVQMTNANAIIGGLFEVRSPTMGGYACGQPHKELIQVYEAARWALKKVNDMNYVPGIRIGMKAYDTCFSQMMAVNAVNRFYPQISSASTSCTTGNTINLGMLGPLSSWTSKPVAELTAKIPASVLSPRAMSTKLSDKIHYPYFMRTSPTSTSLAEAMLAALERLSWKKVVVVYSDSVFGMDSYDTFMRMALKKSICIAKAISVPASGSVTDIQQRLGGISNYDVSAGVFFGSADFSLKFFNALQGVANSGQMQWMLTDMNLMENYASTMARGAILVGRKTVAVTEFSDYFLGLDENNPPSENPWYKDWYMTTYNCRLSGVNYAPYNSLNLCPSLSLAQKRAAYKQVPFVETTVKAVFAYASALRVAQNARCGSTPTFCSSLQSLTSSDFFNYLRGVNFQFSSLEGIPSLVGQTVNFDRNGDSSVQDFSIYNYNKKNGAGYSFVEVGSYVSGALTLNLQDIELYDVARTAALPTLPTTSCPAPGCMYCEIPRGMVEFLYRPGDVVIAGLINGHSAGMDPLSCGLPNDIGMAEAVAFHYAINTAKTALPGVLNGVSLGGLIADVCGHPNIGRMFVNNILGGRDNVVDRNGHMVDPHSIKAVVDGQSDFSLGLGSNILPEIGTVASSEMFADYEEFPLFTRASSGTDHLAVALLNLMSNLGWSYVQTVQSSDYGMEQAAKFREYTALAKVCVSASHTITKDTTYAQVIDKIQERQSAAVVILFVHQADVRGLLSSAKAKGLIGKLLFIGTSNWGSRLSSVSGMEDMAHGSLILEPQATPLSGFRTWINTLDPRSDVDVPGFKEWYQNAHNCYIDAEVRGDYPAECGNGLITNGLKYENPFQLSYMIDSVYAVTKALDETLKYFCGATYTGICVQFRSNPAAMSMLNHYIRNISFTGESNTLFKIQHGQGTNGFNILNYRQGSGYANVGSYSVRDGLFSLTAGQIQYPTGAGSTFESKCPGNCMECSYVSATSNAMVSVPGDIQIGGIFGVRSVSMNDPFACGWLSSTNGPQFFSAVTYALQQINSKMAPVSLNGVSLGTMLFDHCNVRGRSQDLVSNLYAGLLPESPNSPYSKMLSARNVKAWITDSTAAVLDMKDAAMTLNLPLISPFASSEPLNNQEMFPTFFRTVEGDVTLSVSMAKLVKLMNFKFLTVVYSDSDYGRSGLSTFQTVASQEGLCILQSFMVSSSSPATDIVQNIAVSTSQVVIMWTDAADSTEMFRARKNNVAAANVLYVFPMPMMGIAEQEGSGGKTFMLNIKTGSVAGFLNYMASLNTPEAFIDYPFLMEYYMTLFSCDMPGTSVFKVPCTFPLRPVTDSSVFSQDNYVVPTINAVYAFTAGLDALLKDKCGPDYDGMCTAFKTMDDMSEALMEKMEGISFVDPTGSTFRFLDREGNTGLDLFFYDGATTKLVGDIAGASLQISDPTVKGKVSMTASACFSDPCTICINNINTFNFTYKDGDILLGGIFDVHVRDLTPFSCGDLKTLHGFQLLEAFNYAIDKVNDKSGMFANVLKHVKLGGFALDSCESAIRTGYLVSNIHNGMTKLTHNAQNVNPENINMYIGAYSSDSSIYLARILKALKVPQISYASTSTQLLDNVRYPYFMRTVPTDDKQVEGIIKFLDKYNLRYVQVVFKRDNYGELATEAFTSMAAQYKICVSNTIAFPDNGSVTRESANEVVTYLLEQPNANTVVVFASTDYIAGLVQGISRNPNSHGRFHFVGSETWGNNMEAIAGNEELVQGAVTLNLESSDISDFDIYLGSKSPGNYPENPWFPEFYEEMLNCYLTVPNGDHIRQCTSISENIVAQRDYIQDPGILHVINSVFAAAYLIDMSLKETCGSNYTTVCEKYQNNQDRHDLLMSHMKDVMFSDPTNSQFQFTDRREGNKGYQIYSLNKKMIAFDEGYSYDKIGTYSFDGDLDINPTYVPSWDGSCDRQDSCTECPTVRNTKARDMWQPAANDNAATILMIQNGHYPGSDPYRCGTLKISDLHVSLAFFYALEELTPKPYDVRGVLIDYCSNTLRIDQDLYSLLATGKFCNTAFGANGVVNNSTIAGILTTSSTSTVAANRVVKPLRIPIVSSVATSVLLSDQNNFPYFSRTIPPDDYQMRVIAKILAQNDWTYVSVVYTKEPYGISGLEQLQKNTRTNGVCVSNSVGIDVSASMEDAKAAVQELTTNAGANVVVLLTLYPDVVMAAAKELNLVDRFVWIGTDTWGRSAEIPVGIESKLHGLITIDIRSAVVLNFIEYMKKITYTNRKNIPTDWFEEFYQAMHQCQLTDALSPATKFTSLCNKGEVITNDMVLSSNAYILHTIAATYSLVNGLNTVRTGACDLASTFSDCFSNVDNWDRLLAGILGTDWDMHNNLNLEPADTFDLRFNSQRFVDTGYNIYTFMNDGTGYKYHLVGSSTGSIVNFDGYDHQRGEGFTSKCPPGVICDCDLVNTPQALISNETDTRFTEPRNYFFYNERTNDFGQTVFDQVYTWPIWAIAVGVLTSAGLLVAVLLFLYFLVAYPVRGGTTILGFMVLLGVIGIYAINFAFFLPASDATCGARRFMMGVVYTIVFAALLVKALDNWRYSDMEYSVRKYKGLTSACSLFLVALGIVAIEAIIPIMWLILVRPTASFYTEGMVMNDWAWCDPHDLYDRALVMSMIFVMFLVIVTGIVASLAWDSDSNYYESRWIFVSSVCTAGCFLVWMIVSTNAGPPFRDPAVALGNCINATALLIFIPIRKLALLCYLKNGDETDKAQHLGEERVDVYSTVYSNQGYEGDMFQPVESKHSSDMGYDNHNL</sequence>
<dbReference type="Proteomes" id="UP000242188">
    <property type="component" value="Unassembled WGS sequence"/>
</dbReference>
<protein>
    <submittedName>
        <fullName evidence="10">Metabotropic glutamate receptor 8</fullName>
    </submittedName>
</protein>
<evidence type="ECO:0000256" key="5">
    <source>
        <dbReference type="ARBA" id="ARBA00023170"/>
    </source>
</evidence>
<keyword evidence="6" id="KW-0325">Glycoprotein</keyword>
<dbReference type="Gene3D" id="3.40.50.2300">
    <property type="match status" value="10"/>
</dbReference>
<accession>A0A210QH49</accession>
<feature type="signal peptide" evidence="8">
    <location>
        <begin position="1"/>
        <end position="19"/>
    </location>
</feature>
<dbReference type="CDD" id="cd13953">
    <property type="entry name" value="7tm_classC_mGluR-like"/>
    <property type="match status" value="1"/>
</dbReference>
<dbReference type="InterPro" id="IPR001828">
    <property type="entry name" value="ANF_lig-bd_rcpt"/>
</dbReference>
<feature type="transmembrane region" description="Helical" evidence="7">
    <location>
        <begin position="2699"/>
        <end position="2717"/>
    </location>
</feature>